<evidence type="ECO:0000313" key="2">
    <source>
        <dbReference type="EMBL" id="KAG0688681.1"/>
    </source>
</evidence>
<comment type="caution">
    <text evidence="2">The sequence shown here is derived from an EMBL/GenBank/DDBJ whole genome shotgun (WGS) entry which is preliminary data.</text>
</comment>
<dbReference type="AlphaFoldDB" id="A0A9P7BF87"/>
<feature type="region of interest" description="Disordered" evidence="1">
    <location>
        <begin position="1"/>
        <end position="36"/>
    </location>
</feature>
<reference evidence="2" key="1">
    <citation type="submission" date="2020-11" db="EMBL/GenBank/DDBJ databases">
        <title>Kefir isolates.</title>
        <authorList>
            <person name="Marcisauskas S."/>
            <person name="Kim Y."/>
            <person name="Blasche S."/>
        </authorList>
    </citation>
    <scope>NUCLEOTIDE SEQUENCE</scope>
    <source>
        <strain evidence="2">Olga-1</strain>
    </source>
</reference>
<gene>
    <name evidence="2" type="primary">TADA2A</name>
    <name evidence="2" type="ORF">C6P40_000669</name>
</gene>
<keyword evidence="3" id="KW-1185">Reference proteome</keyword>
<dbReference type="Proteomes" id="UP000697127">
    <property type="component" value="Unassembled WGS sequence"/>
</dbReference>
<sequence>MSEYHRLGHRHSRHGALSSADKTKDKENDTITNTAAKKSVLSISNCNDEPSTFGRSILRSKSANGLKVSSSFPKSFNSSHKALQNINNNDSSNNSNNNANKARKITKKHAFSIFDNHKIQNEDIGYHDSTTLQRSQSQMNKEKENNINELSRSSTLGSLFGSSTSTTISSSLNQTRKIKSQLTIGKNTDMADFFKKSKEEEHKQLSLINPSIKIDDNINDNIQEITFADETDDITSMKRIEIERNSPLYQRTHKVSLHSLLSSSLSNDDDNIEETTFDYKDKDKDNNAIMSLENLMMNNNKKENLLSNDNELDIEIVSHNINGKYHENDLPETLEGLYTPMSGDLLMNLWDKPTLVSLEAAKKFEDPLELKKRWNTEENTNKNTLDLNLNEMEKPDELILQFSDNEYNEEFDDLKDEEEDKKLNDLIQFYDKNGQAKNALI</sequence>
<dbReference type="OrthoDB" id="3997036at2759"/>
<organism evidence="2 3">
    <name type="scientific">Pichia californica</name>
    <dbReference type="NCBI Taxonomy" id="460514"/>
    <lineage>
        <taxon>Eukaryota</taxon>
        <taxon>Fungi</taxon>
        <taxon>Dikarya</taxon>
        <taxon>Ascomycota</taxon>
        <taxon>Saccharomycotina</taxon>
        <taxon>Pichiomycetes</taxon>
        <taxon>Pichiales</taxon>
        <taxon>Pichiaceae</taxon>
        <taxon>Pichia</taxon>
    </lineage>
</organism>
<accession>A0A9P7BF87</accession>
<evidence type="ECO:0000313" key="3">
    <source>
        <dbReference type="Proteomes" id="UP000697127"/>
    </source>
</evidence>
<dbReference type="EMBL" id="PUHW01000131">
    <property type="protein sequence ID" value="KAG0688681.1"/>
    <property type="molecule type" value="Genomic_DNA"/>
</dbReference>
<feature type="region of interest" description="Disordered" evidence="1">
    <location>
        <begin position="70"/>
        <end position="99"/>
    </location>
</feature>
<proteinExistence type="predicted"/>
<feature type="compositionally biased region" description="Polar residues" evidence="1">
    <location>
        <begin position="130"/>
        <end position="139"/>
    </location>
</feature>
<protein>
    <submittedName>
        <fullName evidence="2">Transcriptional adapter 2-alpha</fullName>
    </submittedName>
</protein>
<feature type="region of interest" description="Disordered" evidence="1">
    <location>
        <begin position="130"/>
        <end position="155"/>
    </location>
</feature>
<evidence type="ECO:0000256" key="1">
    <source>
        <dbReference type="SAM" id="MobiDB-lite"/>
    </source>
</evidence>
<name>A0A9P7BF87_9ASCO</name>